<dbReference type="SMART" id="SM00014">
    <property type="entry name" value="acidPPc"/>
    <property type="match status" value="1"/>
</dbReference>
<accession>A0A2M9Y6G5</accession>
<feature type="transmembrane region" description="Helical" evidence="1">
    <location>
        <begin position="34"/>
        <end position="60"/>
    </location>
</feature>
<dbReference type="SUPFAM" id="SSF48317">
    <property type="entry name" value="Acid phosphatase/Vanadium-dependent haloperoxidase"/>
    <property type="match status" value="1"/>
</dbReference>
<dbReference type="Pfam" id="PF01569">
    <property type="entry name" value="PAP2"/>
    <property type="match status" value="1"/>
</dbReference>
<feature type="transmembrane region" description="Helical" evidence="1">
    <location>
        <begin position="311"/>
        <end position="329"/>
    </location>
</feature>
<gene>
    <name evidence="3" type="ORF">EHQ30_04510</name>
</gene>
<dbReference type="EMBL" id="RQFP01000001">
    <property type="protein sequence ID" value="TGK95893.1"/>
    <property type="molecule type" value="Genomic_DNA"/>
</dbReference>
<reference evidence="3" key="1">
    <citation type="journal article" date="2019" name="PLoS Negl. Trop. Dis.">
        <title>Revisiting the worldwide diversity of Leptospira species in the environment.</title>
        <authorList>
            <person name="Vincent A.T."/>
            <person name="Schiettekatte O."/>
            <person name="Bourhy P."/>
            <person name="Veyrier F.J."/>
            <person name="Picardeau M."/>
        </authorList>
    </citation>
    <scope>NUCLEOTIDE SEQUENCE [LARGE SCALE GENOMIC DNA]</scope>
    <source>
        <strain evidence="3">201800277</strain>
    </source>
</reference>
<protein>
    <submittedName>
        <fullName evidence="3">Phosphatase PAP2 family protein</fullName>
    </submittedName>
</protein>
<evidence type="ECO:0000256" key="1">
    <source>
        <dbReference type="SAM" id="Phobius"/>
    </source>
</evidence>
<evidence type="ECO:0000259" key="2">
    <source>
        <dbReference type="SMART" id="SM00014"/>
    </source>
</evidence>
<dbReference type="OrthoDB" id="9789113at2"/>
<dbReference type="Proteomes" id="UP000297891">
    <property type="component" value="Unassembled WGS sequence"/>
</dbReference>
<sequence length="340" mass="38769">MEIPMKELLLAQSSLWFSPIPLDSLHVWDPSLGGIFLTLSTICHLLGGSSFFLGLISFVYIYHRPKLAFELSLGLLTSAVVISILKFYLESPRPFPYPEEFDEKAFGLPSGHAYSAVVVWGLLAYRIPKLWFRILSILIIILMPFSRMYLKVHYLGDVSLGFGLGVIHLLIILFLLDRFYKKDSVPAFLSTKNYRTLSLLGIVLTLSPIALDSPFLSVEHHHSLSGVLTASGALAGFWLGLLFYPRFSKPEFLDWSLPNLTFSFGTKEFRIFWNTVLVRLLVLAIVIFLLYVIPEMVIKKTIWKDDLFLRYIRYLVVGFALVFLVPLVLQKIQKGKFLQN</sequence>
<dbReference type="AlphaFoldDB" id="A0A2M9Y6G5"/>
<feature type="transmembrane region" description="Helical" evidence="1">
    <location>
        <begin position="130"/>
        <end position="146"/>
    </location>
</feature>
<feature type="transmembrane region" description="Helical" evidence="1">
    <location>
        <begin position="105"/>
        <end position="123"/>
    </location>
</feature>
<feature type="transmembrane region" description="Helical" evidence="1">
    <location>
        <begin position="158"/>
        <end position="176"/>
    </location>
</feature>
<keyword evidence="4" id="KW-1185">Reference proteome</keyword>
<keyword evidence="1" id="KW-0472">Membrane</keyword>
<evidence type="ECO:0000313" key="4">
    <source>
        <dbReference type="Proteomes" id="UP000297891"/>
    </source>
</evidence>
<dbReference type="PANTHER" id="PTHR14969:SF13">
    <property type="entry name" value="AT30094P"/>
    <property type="match status" value="1"/>
</dbReference>
<comment type="caution">
    <text evidence="3">The sequence shown here is derived from an EMBL/GenBank/DDBJ whole genome shotgun (WGS) entry which is preliminary data.</text>
</comment>
<keyword evidence="1" id="KW-0812">Transmembrane</keyword>
<feature type="transmembrane region" description="Helical" evidence="1">
    <location>
        <begin position="197"/>
        <end position="218"/>
    </location>
</feature>
<feature type="transmembrane region" description="Helical" evidence="1">
    <location>
        <begin position="224"/>
        <end position="244"/>
    </location>
</feature>
<dbReference type="Gene3D" id="1.20.144.10">
    <property type="entry name" value="Phosphatidic acid phosphatase type 2/haloperoxidase"/>
    <property type="match status" value="1"/>
</dbReference>
<organism evidence="3 4">
    <name type="scientific">Leptospira brenneri</name>
    <dbReference type="NCBI Taxonomy" id="2023182"/>
    <lineage>
        <taxon>Bacteria</taxon>
        <taxon>Pseudomonadati</taxon>
        <taxon>Spirochaetota</taxon>
        <taxon>Spirochaetia</taxon>
        <taxon>Leptospirales</taxon>
        <taxon>Leptospiraceae</taxon>
        <taxon>Leptospira</taxon>
    </lineage>
</organism>
<feature type="transmembrane region" description="Helical" evidence="1">
    <location>
        <begin position="271"/>
        <end position="291"/>
    </location>
</feature>
<dbReference type="PANTHER" id="PTHR14969">
    <property type="entry name" value="SPHINGOSINE-1-PHOSPHATE PHOSPHOHYDROLASE"/>
    <property type="match status" value="1"/>
</dbReference>
<proteinExistence type="predicted"/>
<dbReference type="InterPro" id="IPR000326">
    <property type="entry name" value="PAP2/HPO"/>
</dbReference>
<evidence type="ECO:0000313" key="3">
    <source>
        <dbReference type="EMBL" id="TGK95893.1"/>
    </source>
</evidence>
<keyword evidence="1" id="KW-1133">Transmembrane helix</keyword>
<feature type="domain" description="Phosphatidic acid phosphatase type 2/haloperoxidase" evidence="2">
    <location>
        <begin position="67"/>
        <end position="173"/>
    </location>
</feature>
<dbReference type="InterPro" id="IPR036938">
    <property type="entry name" value="PAP2/HPO_sf"/>
</dbReference>
<feature type="transmembrane region" description="Helical" evidence="1">
    <location>
        <begin position="67"/>
        <end position="85"/>
    </location>
</feature>
<name>A0A2M9Y6G5_9LEPT</name>